<dbReference type="InterPro" id="IPR001708">
    <property type="entry name" value="YidC/ALB3/OXA1/COX18"/>
</dbReference>
<dbReference type="GO" id="GO:0032979">
    <property type="term" value="P:protein insertion into mitochondrial inner membrane from matrix"/>
    <property type="evidence" value="ECO:0007669"/>
    <property type="project" value="TreeGrafter"/>
</dbReference>
<dbReference type="GO" id="GO:0005743">
    <property type="term" value="C:mitochondrial inner membrane"/>
    <property type="evidence" value="ECO:0007669"/>
    <property type="project" value="TreeGrafter"/>
</dbReference>
<dbReference type="OrthoDB" id="2148490at2759"/>
<dbReference type="GO" id="GO:0033617">
    <property type="term" value="P:mitochondrial respiratory chain complex IV assembly"/>
    <property type="evidence" value="ECO:0007669"/>
    <property type="project" value="TreeGrafter"/>
</dbReference>
<evidence type="ECO:0000256" key="4">
    <source>
        <dbReference type="ARBA" id="ARBA00022989"/>
    </source>
</evidence>
<comment type="subcellular location">
    <subcellularLocation>
        <location evidence="1 6">Membrane</location>
        <topology evidence="1 6">Multi-pass membrane protein</topology>
    </subcellularLocation>
</comment>
<evidence type="ECO:0000313" key="8">
    <source>
        <dbReference type="EMBL" id="ODV87062.1"/>
    </source>
</evidence>
<accession>A0A1E4T5Q8</accession>
<evidence type="ECO:0000256" key="2">
    <source>
        <dbReference type="ARBA" id="ARBA00009877"/>
    </source>
</evidence>
<dbReference type="EMBL" id="KV453848">
    <property type="protein sequence ID" value="ODV87062.1"/>
    <property type="molecule type" value="Genomic_DNA"/>
</dbReference>
<proteinExistence type="inferred from homology"/>
<dbReference type="PANTHER" id="PTHR12428:SF65">
    <property type="entry name" value="CYTOCHROME C OXIDASE ASSEMBLY PROTEIN COX18, MITOCHONDRIAL"/>
    <property type="match status" value="1"/>
</dbReference>
<keyword evidence="5" id="KW-0472">Membrane</keyword>
<dbReference type="InterPro" id="IPR028055">
    <property type="entry name" value="YidC/Oxa/ALB_C"/>
</dbReference>
<dbReference type="Pfam" id="PF02096">
    <property type="entry name" value="60KD_IMP"/>
    <property type="match status" value="1"/>
</dbReference>
<organism evidence="8 9">
    <name type="scientific">[Candida] arabinofermentans NRRL YB-2248</name>
    <dbReference type="NCBI Taxonomy" id="983967"/>
    <lineage>
        <taxon>Eukaryota</taxon>
        <taxon>Fungi</taxon>
        <taxon>Dikarya</taxon>
        <taxon>Ascomycota</taxon>
        <taxon>Saccharomycotina</taxon>
        <taxon>Pichiomycetes</taxon>
        <taxon>Pichiales</taxon>
        <taxon>Pichiaceae</taxon>
        <taxon>Ogataea</taxon>
        <taxon>Ogataea/Candida clade</taxon>
    </lineage>
</organism>
<dbReference type="Proteomes" id="UP000094801">
    <property type="component" value="Unassembled WGS sequence"/>
</dbReference>
<reference evidence="9" key="1">
    <citation type="submission" date="2016-04" db="EMBL/GenBank/DDBJ databases">
        <title>Comparative genomics of biotechnologically important yeasts.</title>
        <authorList>
            <consortium name="DOE Joint Genome Institute"/>
            <person name="Riley R."/>
            <person name="Haridas S."/>
            <person name="Wolfe K.H."/>
            <person name="Lopes M.R."/>
            <person name="Hittinger C.T."/>
            <person name="Goker M."/>
            <person name="Salamov A."/>
            <person name="Wisecaver J."/>
            <person name="Long T.M."/>
            <person name="Aerts A.L."/>
            <person name="Barry K."/>
            <person name="Choi C."/>
            <person name="Clum A."/>
            <person name="Coughlan A.Y."/>
            <person name="Deshpande S."/>
            <person name="Douglass A.P."/>
            <person name="Hanson S.J."/>
            <person name="Klenk H.-P."/>
            <person name="Labutti K."/>
            <person name="Lapidus A."/>
            <person name="Lindquist E."/>
            <person name="Lipzen A."/>
            <person name="Meier-Kolthoff J.P."/>
            <person name="Ohm R.A."/>
            <person name="Otillar R.P."/>
            <person name="Pangilinan J."/>
            <person name="Peng Y."/>
            <person name="Rokas A."/>
            <person name="Rosa C.A."/>
            <person name="Scheuner C."/>
            <person name="Sibirny A.A."/>
            <person name="Slot J.C."/>
            <person name="Stielow J.B."/>
            <person name="Sun H."/>
            <person name="Kurtzman C.P."/>
            <person name="Blackwell M."/>
            <person name="Grigoriev I.V."/>
            <person name="Jeffries T.W."/>
        </authorList>
    </citation>
    <scope>NUCLEOTIDE SEQUENCE [LARGE SCALE GENOMIC DNA]</scope>
    <source>
        <strain evidence="9">NRRL YB-2248</strain>
    </source>
</reference>
<dbReference type="GO" id="GO:0032977">
    <property type="term" value="F:membrane insertase activity"/>
    <property type="evidence" value="ECO:0007669"/>
    <property type="project" value="InterPro"/>
</dbReference>
<name>A0A1E4T5Q8_9ASCO</name>
<keyword evidence="3 6" id="KW-0812">Transmembrane</keyword>
<evidence type="ECO:0000313" key="9">
    <source>
        <dbReference type="Proteomes" id="UP000094801"/>
    </source>
</evidence>
<keyword evidence="9" id="KW-1185">Reference proteome</keyword>
<dbReference type="STRING" id="983967.A0A1E4T5Q8"/>
<dbReference type="AlphaFoldDB" id="A0A1E4T5Q8"/>
<feature type="domain" description="Membrane insertase YidC/Oxa/ALB C-terminal" evidence="7">
    <location>
        <begin position="46"/>
        <end position="206"/>
    </location>
</feature>
<dbReference type="PANTHER" id="PTHR12428">
    <property type="entry name" value="OXA1"/>
    <property type="match status" value="1"/>
</dbReference>
<keyword evidence="4" id="KW-1133">Transmembrane helix</keyword>
<protein>
    <recommendedName>
        <fullName evidence="7">Membrane insertase YidC/Oxa/ALB C-terminal domain-containing protein</fullName>
    </recommendedName>
</protein>
<sequence length="235" mass="26614">MPPVLKLKLAAAAQAEQLKEAVLKGARTMKSETQKLTADKIIVLAAKEKQKRQRKIFKENGCQTWKFMLLPAIQIPLWMSMSYLFRLLTGWSQFGSRQPLDPTLTTEGFFHVQDLALTDPYMITPVILGLTALTNAEWNFKTADLMKLTTRGVRNSLRPGAFDVVITLTRVSVVFMMVLATQAPVAMVLYWTSSNAYSLIQNMVLDKFMPIRYTPYKRFISNSSVAKNAIPLIKY</sequence>
<evidence type="ECO:0000256" key="5">
    <source>
        <dbReference type="ARBA" id="ARBA00023136"/>
    </source>
</evidence>
<gene>
    <name evidence="8" type="ORF">CANARDRAFT_26493</name>
</gene>
<comment type="similarity">
    <text evidence="2 6">Belongs to the OXA1/ALB3/YidC family.</text>
</comment>
<evidence type="ECO:0000256" key="1">
    <source>
        <dbReference type="ARBA" id="ARBA00004141"/>
    </source>
</evidence>
<evidence type="ECO:0000259" key="7">
    <source>
        <dbReference type="Pfam" id="PF02096"/>
    </source>
</evidence>
<evidence type="ECO:0000256" key="3">
    <source>
        <dbReference type="ARBA" id="ARBA00022692"/>
    </source>
</evidence>
<evidence type="ECO:0000256" key="6">
    <source>
        <dbReference type="RuleBase" id="RU003945"/>
    </source>
</evidence>